<dbReference type="KEGG" id="clia:C3E79_00875"/>
<name>A0A2S0WBS3_9CORY</name>
<evidence type="ECO:0000313" key="2">
    <source>
        <dbReference type="Proteomes" id="UP000244754"/>
    </source>
</evidence>
<dbReference type="InterPro" id="IPR023908">
    <property type="entry name" value="xxxLxxG_rpt"/>
</dbReference>
<organism evidence="1 2">
    <name type="scientific">Corynebacterium liangguodongii</name>
    <dbReference type="NCBI Taxonomy" id="2079535"/>
    <lineage>
        <taxon>Bacteria</taxon>
        <taxon>Bacillati</taxon>
        <taxon>Actinomycetota</taxon>
        <taxon>Actinomycetes</taxon>
        <taxon>Mycobacteriales</taxon>
        <taxon>Corynebacteriaceae</taxon>
        <taxon>Corynebacterium</taxon>
    </lineage>
</organism>
<accession>A0A2S0WBS3</accession>
<gene>
    <name evidence="1" type="ORF">C3E79_00875</name>
</gene>
<reference evidence="2" key="1">
    <citation type="submission" date="2018-01" db="EMBL/GenBank/DDBJ databases">
        <authorList>
            <person name="Li J."/>
        </authorList>
    </citation>
    <scope>NUCLEOTIDE SEQUENCE [LARGE SCALE GENOMIC DNA]</scope>
    <source>
        <strain evidence="2">2184</strain>
    </source>
</reference>
<proteinExistence type="predicted"/>
<dbReference type="Proteomes" id="UP000244754">
    <property type="component" value="Chromosome"/>
</dbReference>
<dbReference type="EMBL" id="CP026948">
    <property type="protein sequence ID" value="AWB83213.1"/>
    <property type="molecule type" value="Genomic_DNA"/>
</dbReference>
<dbReference type="AlphaFoldDB" id="A0A2S0WBS3"/>
<protein>
    <submittedName>
        <fullName evidence="1">Uncharacterized protein</fullName>
    </submittedName>
</protein>
<dbReference type="NCBIfam" id="TIGR03057">
    <property type="entry name" value="xxxLxxG_by_4"/>
    <property type="match status" value="3"/>
</dbReference>
<evidence type="ECO:0000313" key="1">
    <source>
        <dbReference type="EMBL" id="AWB83213.1"/>
    </source>
</evidence>
<dbReference type="OrthoDB" id="4426125at2"/>
<dbReference type="RefSeq" id="WP_108403209.1">
    <property type="nucleotide sequence ID" value="NZ_CP026948.1"/>
</dbReference>
<sequence>MKWRLLVAVVLLVVAAFLPMKPAATWASGDAATGAPAVAPGPDSLVDARRAAGEAAAQASLLTSGTGQLNDGVVKLDEGSAQLIDGVAAAHSGAQELSNGMVELQAGTGQLAGGATQVADTVGGIVDQVVGFEAVRGQVIAAIDTALERLKDSKNPDVAAARDALTGLRSQAQTAQLPGDAVAQLNQLKAGSREVANQLSVPGYAYHDGIYSATNGAASLASGLGELNNGAGQAREGVSQLRDGSGKLDEMAQGNAQKIDAVRRALPAPTPVAGSAGSAGSAGEAAPSSALAPLAAMLIAALVTLTGFALAAAAVFPGGRRWWVVASGAALITAVGFVLVMVLGVSMAPAALATCALALALATLAAAGLTWMLMSSFGNGAGIGAAAAISVAEIGLVGWAWKQAAGGNVPAVVESASSAMPMHWLTAALSAAGNGGSATALWVGIGLSAAVALLGVVGLNRPRA</sequence>
<keyword evidence="2" id="KW-1185">Reference proteome</keyword>